<organism evidence="2 3">
    <name type="scientific">Collybiopsis luxurians FD-317 M1</name>
    <dbReference type="NCBI Taxonomy" id="944289"/>
    <lineage>
        <taxon>Eukaryota</taxon>
        <taxon>Fungi</taxon>
        <taxon>Dikarya</taxon>
        <taxon>Basidiomycota</taxon>
        <taxon>Agaricomycotina</taxon>
        <taxon>Agaricomycetes</taxon>
        <taxon>Agaricomycetidae</taxon>
        <taxon>Agaricales</taxon>
        <taxon>Marasmiineae</taxon>
        <taxon>Omphalotaceae</taxon>
        <taxon>Collybiopsis</taxon>
        <taxon>Collybiopsis luxurians</taxon>
    </lineage>
</organism>
<dbReference type="Proteomes" id="UP000053593">
    <property type="component" value="Unassembled WGS sequence"/>
</dbReference>
<dbReference type="HOGENOM" id="CLU_1970823_0_0_1"/>
<evidence type="ECO:0000313" key="3">
    <source>
        <dbReference type="Proteomes" id="UP000053593"/>
    </source>
</evidence>
<dbReference type="AlphaFoldDB" id="A0A0D0BCL0"/>
<keyword evidence="3" id="KW-1185">Reference proteome</keyword>
<proteinExistence type="predicted"/>
<evidence type="ECO:0000256" key="1">
    <source>
        <dbReference type="SAM" id="MobiDB-lite"/>
    </source>
</evidence>
<name>A0A0D0BCL0_9AGAR</name>
<gene>
    <name evidence="2" type="ORF">GYMLUDRAFT_64345</name>
</gene>
<dbReference type="EMBL" id="KN834846">
    <property type="protein sequence ID" value="KIK52221.1"/>
    <property type="molecule type" value="Genomic_DNA"/>
</dbReference>
<accession>A0A0D0BCL0</accession>
<protein>
    <submittedName>
        <fullName evidence="2">Uncharacterized protein</fullName>
    </submittedName>
</protein>
<evidence type="ECO:0000313" key="2">
    <source>
        <dbReference type="EMBL" id="KIK52221.1"/>
    </source>
</evidence>
<reference evidence="2 3" key="1">
    <citation type="submission" date="2014-04" db="EMBL/GenBank/DDBJ databases">
        <title>Evolutionary Origins and Diversification of the Mycorrhizal Mutualists.</title>
        <authorList>
            <consortium name="DOE Joint Genome Institute"/>
            <consortium name="Mycorrhizal Genomics Consortium"/>
            <person name="Kohler A."/>
            <person name="Kuo A."/>
            <person name="Nagy L.G."/>
            <person name="Floudas D."/>
            <person name="Copeland A."/>
            <person name="Barry K.W."/>
            <person name="Cichocki N."/>
            <person name="Veneault-Fourrey C."/>
            <person name="LaButti K."/>
            <person name="Lindquist E.A."/>
            <person name="Lipzen A."/>
            <person name="Lundell T."/>
            <person name="Morin E."/>
            <person name="Murat C."/>
            <person name="Riley R."/>
            <person name="Ohm R."/>
            <person name="Sun H."/>
            <person name="Tunlid A."/>
            <person name="Henrissat B."/>
            <person name="Grigoriev I.V."/>
            <person name="Hibbett D.S."/>
            <person name="Martin F."/>
        </authorList>
    </citation>
    <scope>NUCLEOTIDE SEQUENCE [LARGE SCALE GENOMIC DNA]</scope>
    <source>
        <strain evidence="2 3">FD-317 M1</strain>
    </source>
</reference>
<feature type="region of interest" description="Disordered" evidence="1">
    <location>
        <begin position="107"/>
        <end position="127"/>
    </location>
</feature>
<sequence>MAAPSNFLLSSHLCLDKLEMQKPSSTCVDQILVPFAEQPLSTKSVQFASPIPNPRASSASSAASSLQSLSCSATSFVSPLAPLSLPRCLSLDSDIDNRTLNITVDAESNEELNGKIPKPSGEVSRLN</sequence>